<dbReference type="SUPFAM" id="SSF50494">
    <property type="entry name" value="Trypsin-like serine proteases"/>
    <property type="match status" value="1"/>
</dbReference>
<dbReference type="GO" id="GO:0004252">
    <property type="term" value="F:serine-type endopeptidase activity"/>
    <property type="evidence" value="ECO:0007669"/>
    <property type="project" value="InterPro"/>
</dbReference>
<gene>
    <name evidence="6" type="ORF">MNOR_LOCUS20135</name>
</gene>
<accession>A0AAV2R2N0</accession>
<evidence type="ECO:0000256" key="1">
    <source>
        <dbReference type="ARBA" id="ARBA00004613"/>
    </source>
</evidence>
<name>A0AAV2R2N0_MEGNR</name>
<feature type="non-terminal residue" evidence="6">
    <location>
        <position position="1"/>
    </location>
</feature>
<dbReference type="InterPro" id="IPR009003">
    <property type="entry name" value="Peptidase_S1_PA"/>
</dbReference>
<organism evidence="6 7">
    <name type="scientific">Meganyctiphanes norvegica</name>
    <name type="common">Northern krill</name>
    <name type="synonym">Thysanopoda norvegica</name>
    <dbReference type="NCBI Taxonomy" id="48144"/>
    <lineage>
        <taxon>Eukaryota</taxon>
        <taxon>Metazoa</taxon>
        <taxon>Ecdysozoa</taxon>
        <taxon>Arthropoda</taxon>
        <taxon>Crustacea</taxon>
        <taxon>Multicrustacea</taxon>
        <taxon>Malacostraca</taxon>
        <taxon>Eumalacostraca</taxon>
        <taxon>Eucarida</taxon>
        <taxon>Euphausiacea</taxon>
        <taxon>Euphausiidae</taxon>
        <taxon>Meganyctiphanes</taxon>
    </lineage>
</organism>
<evidence type="ECO:0000259" key="5">
    <source>
        <dbReference type="PROSITE" id="PS50240"/>
    </source>
</evidence>
<feature type="region of interest" description="Disordered" evidence="4">
    <location>
        <begin position="454"/>
        <end position="518"/>
    </location>
</feature>
<evidence type="ECO:0000313" key="7">
    <source>
        <dbReference type="Proteomes" id="UP001497623"/>
    </source>
</evidence>
<dbReference type="FunFam" id="2.40.10.10:FF:000038">
    <property type="entry name" value="Serine protease"/>
    <property type="match status" value="1"/>
</dbReference>
<dbReference type="InterPro" id="IPR018114">
    <property type="entry name" value="TRYPSIN_HIS"/>
</dbReference>
<dbReference type="SMART" id="SM00020">
    <property type="entry name" value="Tryp_SPc"/>
    <property type="match status" value="1"/>
</dbReference>
<dbReference type="Pfam" id="PF00089">
    <property type="entry name" value="Trypsin"/>
    <property type="match status" value="1"/>
</dbReference>
<keyword evidence="3" id="KW-1015">Disulfide bond</keyword>
<evidence type="ECO:0000313" key="6">
    <source>
        <dbReference type="EMBL" id="CAL4113508.1"/>
    </source>
</evidence>
<dbReference type="CDD" id="cd00190">
    <property type="entry name" value="Tryp_SPc"/>
    <property type="match status" value="1"/>
</dbReference>
<dbReference type="PANTHER" id="PTHR24258">
    <property type="entry name" value="SERINE PROTEASE-RELATED"/>
    <property type="match status" value="1"/>
</dbReference>
<dbReference type="GO" id="GO:0005576">
    <property type="term" value="C:extracellular region"/>
    <property type="evidence" value="ECO:0007669"/>
    <property type="project" value="UniProtKB-SubCell"/>
</dbReference>
<feature type="domain" description="Peptidase S1" evidence="5">
    <location>
        <begin position="194"/>
        <end position="448"/>
    </location>
</feature>
<dbReference type="PRINTS" id="PR00722">
    <property type="entry name" value="CHYMOTRYPSIN"/>
</dbReference>
<dbReference type="Gene3D" id="2.40.10.10">
    <property type="entry name" value="Trypsin-like serine proteases"/>
    <property type="match status" value="1"/>
</dbReference>
<reference evidence="6 7" key="1">
    <citation type="submission" date="2024-05" db="EMBL/GenBank/DDBJ databases">
        <authorList>
            <person name="Wallberg A."/>
        </authorList>
    </citation>
    <scope>NUCLEOTIDE SEQUENCE [LARGE SCALE GENOMIC DNA]</scope>
</reference>
<proteinExistence type="predicted"/>
<protein>
    <recommendedName>
        <fullName evidence="5">Peptidase S1 domain-containing protein</fullName>
    </recommendedName>
</protein>
<dbReference type="EMBL" id="CAXKWB010015365">
    <property type="protein sequence ID" value="CAL4113508.1"/>
    <property type="molecule type" value="Genomic_DNA"/>
</dbReference>
<keyword evidence="7" id="KW-1185">Reference proteome</keyword>
<sequence>RFCCWRQCAAQSEFPVAIMTTYTRCAQALVPYLVLLLGAQAHPQSYNSQNAQQVQGAVGCPAGQGCVPFFQCQNGFISTDGAGLLDLRSKVQPKTSQCVSATDPTTITVCCGIPGWVAPVVVQPQVSCPNTQRCVEQALCDAQGYIRTDGAGIQDVRIVNNNRCPLVGNQYQGSQLSGVCCNPPLPQAPTTNYVAAGSCGFSNSNVGAPVEYNEAAFGQFPWQAVIFFSNFTFKCGGSIIGDRWILTAAHCVHGFNPYDFKIRVGEWQVNSFDEPLPYQDVDIINIFTHPQFNPRNVHNDFAVLELKTSLVMQYHINSICLPNPNQYFWGKRCVSTGWGKDAFNGNYQNILKRVDLPLVEDYQCQSLLRRTRLGEYFNLDDSFICAGGEENKDACKGDGGGPLACQDGSGRYVLSGITAFGIGCGNKDVPGVYADVAAFVPWITNIINGGGNFVQSQPQQQLPPQQQYQPPQQQQQQNYQPPRPQQQQQQNYQPPRPQQQQNSNSNLPPVYVRGTNQK</sequence>
<keyword evidence="2" id="KW-0964">Secreted</keyword>
<dbReference type="AlphaFoldDB" id="A0AAV2R2N0"/>
<evidence type="ECO:0000256" key="4">
    <source>
        <dbReference type="SAM" id="MobiDB-lite"/>
    </source>
</evidence>
<dbReference type="PROSITE" id="PS50240">
    <property type="entry name" value="TRYPSIN_DOM"/>
    <property type="match status" value="1"/>
</dbReference>
<evidence type="ECO:0000256" key="3">
    <source>
        <dbReference type="ARBA" id="ARBA00023157"/>
    </source>
</evidence>
<dbReference type="InterPro" id="IPR001254">
    <property type="entry name" value="Trypsin_dom"/>
</dbReference>
<comment type="subcellular location">
    <subcellularLocation>
        <location evidence="1">Secreted</location>
    </subcellularLocation>
</comment>
<evidence type="ECO:0000256" key="2">
    <source>
        <dbReference type="ARBA" id="ARBA00022525"/>
    </source>
</evidence>
<feature type="compositionally biased region" description="Low complexity" evidence="4">
    <location>
        <begin position="455"/>
        <end position="509"/>
    </location>
</feature>
<dbReference type="InterPro" id="IPR041515">
    <property type="entry name" value="PPAF-2-like_Clip"/>
</dbReference>
<dbReference type="Proteomes" id="UP001497623">
    <property type="component" value="Unassembled WGS sequence"/>
</dbReference>
<dbReference type="Pfam" id="PF18322">
    <property type="entry name" value="CLIP_1"/>
    <property type="match status" value="1"/>
</dbReference>
<dbReference type="PROSITE" id="PS00134">
    <property type="entry name" value="TRYPSIN_HIS"/>
    <property type="match status" value="1"/>
</dbReference>
<dbReference type="GO" id="GO:0006508">
    <property type="term" value="P:proteolysis"/>
    <property type="evidence" value="ECO:0007669"/>
    <property type="project" value="InterPro"/>
</dbReference>
<comment type="caution">
    <text evidence="6">The sequence shown here is derived from an EMBL/GenBank/DDBJ whole genome shotgun (WGS) entry which is preliminary data.</text>
</comment>
<dbReference type="InterPro" id="IPR001314">
    <property type="entry name" value="Peptidase_S1A"/>
</dbReference>
<dbReference type="InterPro" id="IPR043504">
    <property type="entry name" value="Peptidase_S1_PA_chymotrypsin"/>
</dbReference>